<evidence type="ECO:0000256" key="1">
    <source>
        <dbReference type="SAM" id="MobiDB-lite"/>
    </source>
</evidence>
<comment type="caution">
    <text evidence="4">The sequence shown here is derived from an EMBL/GenBank/DDBJ whole genome shotgun (WGS) entry which is preliminary data.</text>
</comment>
<feature type="domain" description="PPM-type phosphatase" evidence="3">
    <location>
        <begin position="10"/>
        <end position="244"/>
    </location>
</feature>
<dbReference type="Proteomes" id="UP001276150">
    <property type="component" value="Unassembled WGS sequence"/>
</dbReference>
<dbReference type="SUPFAM" id="SSF81606">
    <property type="entry name" value="PP2C-like"/>
    <property type="match status" value="1"/>
</dbReference>
<evidence type="ECO:0000313" key="4">
    <source>
        <dbReference type="EMBL" id="MDV6373742.1"/>
    </source>
</evidence>
<dbReference type="Pfam" id="PF13672">
    <property type="entry name" value="PP2C_2"/>
    <property type="match status" value="1"/>
</dbReference>
<keyword evidence="2" id="KW-0812">Transmembrane</keyword>
<protein>
    <submittedName>
        <fullName evidence="4">Protein phosphatase 2C domain-containing protein</fullName>
    </submittedName>
</protein>
<dbReference type="Gene3D" id="3.60.40.10">
    <property type="entry name" value="PPM-type phosphatase domain"/>
    <property type="match status" value="1"/>
</dbReference>
<dbReference type="EMBL" id="JAPMIV010000004">
    <property type="protein sequence ID" value="MDV6373742.1"/>
    <property type="molecule type" value="Genomic_DNA"/>
</dbReference>
<reference evidence="4 5" key="1">
    <citation type="submission" date="2022-11" db="EMBL/GenBank/DDBJ databases">
        <title>Deinococcus ZS9-10, Low Temperature and Draught-tolerating, UV-resistant Bacteria from Continental Antarctica.</title>
        <authorList>
            <person name="Cheng L."/>
        </authorList>
    </citation>
    <scope>NUCLEOTIDE SEQUENCE [LARGE SCALE GENOMIC DNA]</scope>
    <source>
        <strain evidence="4 5">ZS9-10</strain>
    </source>
</reference>
<dbReference type="InterPro" id="IPR036457">
    <property type="entry name" value="PPM-type-like_dom_sf"/>
</dbReference>
<keyword evidence="2" id="KW-1133">Transmembrane helix</keyword>
<dbReference type="InterPro" id="IPR001932">
    <property type="entry name" value="PPM-type_phosphatase-like_dom"/>
</dbReference>
<dbReference type="PANTHER" id="PTHR47992">
    <property type="entry name" value="PROTEIN PHOSPHATASE"/>
    <property type="match status" value="1"/>
</dbReference>
<evidence type="ECO:0000313" key="5">
    <source>
        <dbReference type="Proteomes" id="UP001276150"/>
    </source>
</evidence>
<feature type="compositionally biased region" description="Pro residues" evidence="1">
    <location>
        <begin position="344"/>
        <end position="355"/>
    </location>
</feature>
<proteinExistence type="predicted"/>
<dbReference type="SMART" id="SM00331">
    <property type="entry name" value="PP2C_SIG"/>
    <property type="match status" value="1"/>
</dbReference>
<dbReference type="CDD" id="cd00143">
    <property type="entry name" value="PP2Cc"/>
    <property type="match status" value="1"/>
</dbReference>
<dbReference type="PROSITE" id="PS51746">
    <property type="entry name" value="PPM_2"/>
    <property type="match status" value="1"/>
</dbReference>
<gene>
    <name evidence="4" type="ORF">ORD21_03915</name>
</gene>
<name>A0ABU4DMT0_9DEIO</name>
<evidence type="ECO:0000256" key="2">
    <source>
        <dbReference type="SAM" id="Phobius"/>
    </source>
</evidence>
<accession>A0ABU4DMT0</accession>
<sequence length="363" mass="38788">MRAVGTRNWSFGLLTDVGRHRQGGVNQDAALALPLPQGGLFAVADGMGGHAAGELAANLALEALRKHYLDRRSPPPIRLAEAVQVANVAVLRHAVGEYVGMGTTLIAALIDRGGLMVAHVGDSRAYLLRGGGLHRLTEDHSWVSEQVRLGHLTEQEAHDHQWRSVISNALGGEERVRLELFGLRIQAGDRLLLCSDGLSSMVGDPELLELLSRPQAPEATTRHLINAANDAGGPDNITALVIDITQTLQLPAYNLPVAHHTGPDYVDVFLGVQRSSSLTTYLLLLIAYFTLLSVMLLPANRTLLALAGTAMLLCLLVARRLIQVRRVSGPLGAPSAVLASVQKPPRPTTPSPTAQPPSHDHGD</sequence>
<keyword evidence="2" id="KW-0472">Membrane</keyword>
<dbReference type="RefSeq" id="WP_317639059.1">
    <property type="nucleotide sequence ID" value="NZ_JAPMIV010000004.1"/>
</dbReference>
<evidence type="ECO:0000259" key="3">
    <source>
        <dbReference type="PROSITE" id="PS51746"/>
    </source>
</evidence>
<dbReference type="InterPro" id="IPR015655">
    <property type="entry name" value="PP2C"/>
</dbReference>
<feature type="transmembrane region" description="Helical" evidence="2">
    <location>
        <begin position="303"/>
        <end position="322"/>
    </location>
</feature>
<keyword evidence="5" id="KW-1185">Reference proteome</keyword>
<feature type="transmembrane region" description="Helical" evidence="2">
    <location>
        <begin position="278"/>
        <end position="297"/>
    </location>
</feature>
<dbReference type="SMART" id="SM00332">
    <property type="entry name" value="PP2Cc"/>
    <property type="match status" value="1"/>
</dbReference>
<organism evidence="4 5">
    <name type="scientific">Deinococcus arenicola</name>
    <dbReference type="NCBI Taxonomy" id="2994950"/>
    <lineage>
        <taxon>Bacteria</taxon>
        <taxon>Thermotogati</taxon>
        <taxon>Deinococcota</taxon>
        <taxon>Deinococci</taxon>
        <taxon>Deinococcales</taxon>
        <taxon>Deinococcaceae</taxon>
        <taxon>Deinococcus</taxon>
    </lineage>
</organism>
<feature type="region of interest" description="Disordered" evidence="1">
    <location>
        <begin position="338"/>
        <end position="363"/>
    </location>
</feature>